<dbReference type="FunFam" id="1.10.150.20:FF:000030">
    <property type="entry name" value="Flap endonuclease GEN-like 1"/>
    <property type="match status" value="1"/>
</dbReference>
<feature type="compositionally biased region" description="Basic and acidic residues" evidence="14">
    <location>
        <begin position="675"/>
        <end position="686"/>
    </location>
</feature>
<keyword evidence="18" id="KW-1185">Reference proteome</keyword>
<keyword evidence="6" id="KW-0255">Endonuclease</keyword>
<dbReference type="GO" id="GO:0048256">
    <property type="term" value="F:flap endonuclease activity"/>
    <property type="evidence" value="ECO:0007669"/>
    <property type="project" value="UniProtKB-ARBA"/>
</dbReference>
<dbReference type="InterPro" id="IPR003903">
    <property type="entry name" value="UIM_dom"/>
</dbReference>
<feature type="coiled-coil region" evidence="13">
    <location>
        <begin position="826"/>
        <end position="857"/>
    </location>
</feature>
<feature type="compositionally biased region" description="Basic and acidic residues" evidence="14">
    <location>
        <begin position="350"/>
        <end position="363"/>
    </location>
</feature>
<dbReference type="PANTHER" id="PTHR16171">
    <property type="entry name" value="DNA REPAIR PROTEIN COMPLEMENTING XP-G CELLS-RELATED"/>
    <property type="match status" value="1"/>
</dbReference>
<feature type="compositionally biased region" description="Basic residues" evidence="14">
    <location>
        <begin position="1178"/>
        <end position="1195"/>
    </location>
</feature>
<evidence type="ECO:0000256" key="14">
    <source>
        <dbReference type="SAM" id="MobiDB-lite"/>
    </source>
</evidence>
<dbReference type="Proteomes" id="UP000076722">
    <property type="component" value="Unassembled WGS sequence"/>
</dbReference>
<evidence type="ECO:0000256" key="4">
    <source>
        <dbReference type="ARBA" id="ARBA00022722"/>
    </source>
</evidence>
<keyword evidence="8" id="KW-0378">Hydrolase</keyword>
<dbReference type="SUPFAM" id="SSF47807">
    <property type="entry name" value="5' to 3' exonuclease, C-terminal subdomain"/>
    <property type="match status" value="1"/>
</dbReference>
<keyword evidence="7" id="KW-0227">DNA damage</keyword>
<dbReference type="InterPro" id="IPR008918">
    <property type="entry name" value="HhH2"/>
</dbReference>
<dbReference type="Gene3D" id="1.10.150.20">
    <property type="entry name" value="5' to 3' exonuclease, C-terminal subdomain"/>
    <property type="match status" value="1"/>
</dbReference>
<dbReference type="InterPro" id="IPR019974">
    <property type="entry name" value="XPG_CS"/>
</dbReference>
<keyword evidence="13" id="KW-0175">Coiled coil</keyword>
<dbReference type="InterPro" id="IPR006086">
    <property type="entry name" value="XPG-I_dom"/>
</dbReference>
<comment type="cofactor">
    <cofactor evidence="1">
        <name>Mg(2+)</name>
        <dbReference type="ChEBI" id="CHEBI:18420"/>
    </cofactor>
</comment>
<dbReference type="SMART" id="SM00485">
    <property type="entry name" value="XPGN"/>
    <property type="match status" value="1"/>
</dbReference>
<dbReference type="GO" id="GO:0005634">
    <property type="term" value="C:nucleus"/>
    <property type="evidence" value="ECO:0007669"/>
    <property type="project" value="UniProtKB-SubCell"/>
</dbReference>
<feature type="compositionally biased region" description="Acidic residues" evidence="14">
    <location>
        <begin position="1200"/>
        <end position="1210"/>
    </location>
</feature>
<gene>
    <name evidence="17" type="ORF">SISNIDRAFT_410612</name>
</gene>
<comment type="subcellular location">
    <subcellularLocation>
        <location evidence="2">Nucleus</location>
    </subcellularLocation>
</comment>
<organism evidence="17 18">
    <name type="scientific">Sistotremastrum niveocremeum HHB9708</name>
    <dbReference type="NCBI Taxonomy" id="1314777"/>
    <lineage>
        <taxon>Eukaryota</taxon>
        <taxon>Fungi</taxon>
        <taxon>Dikarya</taxon>
        <taxon>Basidiomycota</taxon>
        <taxon>Agaricomycotina</taxon>
        <taxon>Agaricomycetes</taxon>
        <taxon>Sistotremastrales</taxon>
        <taxon>Sistotremastraceae</taxon>
        <taxon>Sertulicium</taxon>
        <taxon>Sertulicium niveocremeum</taxon>
    </lineage>
</organism>
<feature type="compositionally biased region" description="Basic and acidic residues" evidence="14">
    <location>
        <begin position="411"/>
        <end position="421"/>
    </location>
</feature>
<dbReference type="AlphaFoldDB" id="A0A164VLA8"/>
<dbReference type="EMBL" id="KV419405">
    <property type="protein sequence ID" value="KZS94257.1"/>
    <property type="molecule type" value="Genomic_DNA"/>
</dbReference>
<feature type="region of interest" description="Disordered" evidence="14">
    <location>
        <begin position="411"/>
        <end position="790"/>
    </location>
</feature>
<dbReference type="InterPro" id="IPR029060">
    <property type="entry name" value="PIN-like_dom_sf"/>
</dbReference>
<proteinExistence type="inferred from homology"/>
<evidence type="ECO:0000256" key="8">
    <source>
        <dbReference type="ARBA" id="ARBA00022801"/>
    </source>
</evidence>
<feature type="compositionally biased region" description="Basic and acidic residues" evidence="14">
    <location>
        <begin position="1130"/>
        <end position="1140"/>
    </location>
</feature>
<keyword evidence="4" id="KW-0540">Nuclease</keyword>
<dbReference type="Pfam" id="PF00752">
    <property type="entry name" value="XPG_N"/>
    <property type="match status" value="1"/>
</dbReference>
<feature type="domain" description="XPG-I" evidence="15">
    <location>
        <begin position="867"/>
        <end position="936"/>
    </location>
</feature>
<dbReference type="Gene3D" id="3.40.50.1010">
    <property type="entry name" value="5'-nuclease"/>
    <property type="match status" value="2"/>
</dbReference>
<dbReference type="PRINTS" id="PR00853">
    <property type="entry name" value="XPGRADSUPER"/>
</dbReference>
<dbReference type="GO" id="GO:0006289">
    <property type="term" value="P:nucleotide-excision repair"/>
    <property type="evidence" value="ECO:0007669"/>
    <property type="project" value="InterPro"/>
</dbReference>
<dbReference type="InterPro" id="IPR006084">
    <property type="entry name" value="XPG/Rad2"/>
</dbReference>
<accession>A0A164VLA8</accession>
<feature type="compositionally biased region" description="Acidic residues" evidence="14">
    <location>
        <begin position="632"/>
        <end position="642"/>
    </location>
</feature>
<dbReference type="SUPFAM" id="SSF88723">
    <property type="entry name" value="PIN domain-like"/>
    <property type="match status" value="1"/>
</dbReference>
<comment type="similarity">
    <text evidence="3">Belongs to the XPG/RAD2 endonuclease family. XPG subfamily.</text>
</comment>
<dbReference type="InterPro" id="IPR036279">
    <property type="entry name" value="5-3_exonuclease_C_sf"/>
</dbReference>
<comment type="similarity">
    <text evidence="12">Belongs to the XPG/RAD2 endonuclease family. GEN subfamily.</text>
</comment>
<feature type="region of interest" description="Disordered" evidence="14">
    <location>
        <begin position="1130"/>
        <end position="1247"/>
    </location>
</feature>
<dbReference type="CDD" id="cd09904">
    <property type="entry name" value="H3TH_XPG"/>
    <property type="match status" value="1"/>
</dbReference>
<feature type="compositionally biased region" description="Polar residues" evidence="14">
    <location>
        <begin position="652"/>
        <end position="674"/>
    </location>
</feature>
<feature type="compositionally biased region" description="Acidic residues" evidence="14">
    <location>
        <begin position="448"/>
        <end position="457"/>
    </location>
</feature>
<dbReference type="STRING" id="1314777.A0A164VLA8"/>
<dbReference type="GO" id="GO:0003697">
    <property type="term" value="F:single-stranded DNA binding"/>
    <property type="evidence" value="ECO:0007669"/>
    <property type="project" value="InterPro"/>
</dbReference>
<dbReference type="PROSITE" id="PS00841">
    <property type="entry name" value="XPG_1"/>
    <property type="match status" value="1"/>
</dbReference>
<evidence type="ECO:0000256" key="11">
    <source>
        <dbReference type="ARBA" id="ARBA00023242"/>
    </source>
</evidence>
<keyword evidence="11" id="KW-0539">Nucleus</keyword>
<dbReference type="PROSITE" id="PS00842">
    <property type="entry name" value="XPG_2"/>
    <property type="match status" value="1"/>
</dbReference>
<evidence type="ECO:0000313" key="17">
    <source>
        <dbReference type="EMBL" id="KZS94257.1"/>
    </source>
</evidence>
<dbReference type="SMART" id="SM00279">
    <property type="entry name" value="HhH2"/>
    <property type="match status" value="1"/>
</dbReference>
<evidence type="ECO:0000256" key="13">
    <source>
        <dbReference type="SAM" id="Coils"/>
    </source>
</evidence>
<feature type="compositionally biased region" description="Polar residues" evidence="14">
    <location>
        <begin position="742"/>
        <end position="751"/>
    </location>
</feature>
<evidence type="ECO:0000313" key="18">
    <source>
        <dbReference type="Proteomes" id="UP000076722"/>
    </source>
</evidence>
<evidence type="ECO:0000256" key="3">
    <source>
        <dbReference type="ARBA" id="ARBA00005283"/>
    </source>
</evidence>
<dbReference type="InterPro" id="IPR006085">
    <property type="entry name" value="XPG_DNA_repair_N"/>
</dbReference>
<keyword evidence="5" id="KW-0479">Metal-binding</keyword>
<evidence type="ECO:0000259" key="15">
    <source>
        <dbReference type="SMART" id="SM00484"/>
    </source>
</evidence>
<dbReference type="Pfam" id="PF00867">
    <property type="entry name" value="XPG_I"/>
    <property type="match status" value="1"/>
</dbReference>
<evidence type="ECO:0000259" key="16">
    <source>
        <dbReference type="SMART" id="SM00485"/>
    </source>
</evidence>
<dbReference type="PROSITE" id="PS50330">
    <property type="entry name" value="UIM"/>
    <property type="match status" value="1"/>
</dbReference>
<dbReference type="GO" id="GO:0046872">
    <property type="term" value="F:metal ion binding"/>
    <property type="evidence" value="ECO:0007669"/>
    <property type="project" value="UniProtKB-KW"/>
</dbReference>
<evidence type="ECO:0000256" key="2">
    <source>
        <dbReference type="ARBA" id="ARBA00004123"/>
    </source>
</evidence>
<feature type="region of interest" description="Disordered" evidence="14">
    <location>
        <begin position="350"/>
        <end position="371"/>
    </location>
</feature>
<name>A0A164VLA8_9AGAM</name>
<keyword evidence="9" id="KW-0460">Magnesium</keyword>
<feature type="domain" description="XPG N-terminal" evidence="16">
    <location>
        <begin position="1"/>
        <end position="98"/>
    </location>
</feature>
<dbReference type="PANTHER" id="PTHR16171:SF7">
    <property type="entry name" value="DNA REPAIR PROTEIN RAD2"/>
    <property type="match status" value="1"/>
</dbReference>
<feature type="compositionally biased region" description="Acidic residues" evidence="14">
    <location>
        <begin position="591"/>
        <end position="601"/>
    </location>
</feature>
<sequence>MGVKQLWTLVKPVGRPVMLETMEGKALAIDSSIWIYQFQATMRDKDGRALVNAHVLGFLRRICKLLFYGIKPVFVFDGGAPVLKRQTIVERKNKKRGAAATHAKVAEKLLAAHMRREALNAAEKQRAQARAIAAGHDSPNHEVTIDENTVYLEDLVGTEPLPKTPAKEKGKGKAGEGTPTSSAKKNRWHDYDPYKLPNIDDGALSKPTQNALDPRLATEEELQNFINEMKPSDFDVTSPEFRALPTELQYEIIGDLRLKSRQTSYKRLQSMLRSAPTPIDFSKAQIKGLQQRNALTQQLLMTTDSIGKAHLQIPVRIASERNREYVLVKNHGPDGGWVLGIRDDGTAAKPIEIDRESDHGSGKEDDDDEDDDMEEIPMFACLSSAPFDPDLRAHRQGVALAGIANNASKDRGVRRALEPKPKTKPRKPIPLFVPEEGEETLNQKSASEAEEIDDDAMLELAMQESREEEEARQMRAAIQDSRETNHPSESSAGPSRPIAGSSTSYVLSDDEDDELSFSFPKRPSRLDTALSFANTPKPVPRVGRTLDNSPNEKSPDASLFGRPSLLLQSEPSHDVPPAGIASTSSSTAFAVDEEEDGDMEEVVPSTLTQPVNEREQTPVADMSPPDHTTLNDDNEEDLDMEEVVPQSLEVPDNSQPIPIPFSSTASADSQSAPTKESRVPEDRRSVEAVPPPRETSPEHTLEPEDLSAYTSAEPDLNRPDTEFTLPSRSSSHSPRRPPLNQAEETFSNSNEAGPVKVPTPRNQQESDDEELFSDWARTPSPEPSGDGATKIQAPADNSFDAAEEIDIDAEEGEFARFTSEINGRDVDDVRKEIDEEIRVLNQQKKNAMRDSEDITQQMISQIMLMLRLFGIPYITAPMEAEAQCAELVALGLVEGVITDDSDVFLFGGLRVFKNMFNQSKTVECFLLSDLDRELGLNRDQLIRLAYLLGSDYIEGIPGVGPVVAMELLKEFPGSDGLHKFKDWWKRVQTGRDTTADTASKFRKRFKKKFKELYLSDDWPNPQVRDAYLHPTVDDSEEPFKWGLPDLDALRRQVVRILSSFFRDELSWPQSKVDDLLLPIIRKMGQRNQAASANKQGTLEGFFDISVGTGTYAPRKRKAYTSKRLQDVVKTFRKEKSRDSVLSRSTTPDGRSDEDAQPKAKRRNTKKKSDSTDGGSSIAKKRKRAAAPTKRKPRKKVASESDGDQDGDVAMEVEATAPLSVELRPRPKPRQRQKTPPVEPIGENDSSE</sequence>
<dbReference type="CDD" id="cd09868">
    <property type="entry name" value="PIN_XPG_RAD2"/>
    <property type="match status" value="2"/>
</dbReference>
<reference evidence="17 18" key="1">
    <citation type="journal article" date="2016" name="Mol. Biol. Evol.">
        <title>Comparative Genomics of Early-Diverging Mushroom-Forming Fungi Provides Insights into the Origins of Lignocellulose Decay Capabilities.</title>
        <authorList>
            <person name="Nagy L.G."/>
            <person name="Riley R."/>
            <person name="Tritt A."/>
            <person name="Adam C."/>
            <person name="Daum C."/>
            <person name="Floudas D."/>
            <person name="Sun H."/>
            <person name="Yadav J.S."/>
            <person name="Pangilinan J."/>
            <person name="Larsson K.H."/>
            <person name="Matsuura K."/>
            <person name="Barry K."/>
            <person name="Labutti K."/>
            <person name="Kuo R."/>
            <person name="Ohm R.A."/>
            <person name="Bhattacharya S.S."/>
            <person name="Shirouzu T."/>
            <person name="Yoshinaga Y."/>
            <person name="Martin F.M."/>
            <person name="Grigoriev I.V."/>
            <person name="Hibbett D.S."/>
        </authorList>
    </citation>
    <scope>NUCLEOTIDE SEQUENCE [LARGE SCALE GENOMIC DNA]</scope>
    <source>
        <strain evidence="17 18">HHB9708</strain>
    </source>
</reference>
<evidence type="ECO:0000256" key="1">
    <source>
        <dbReference type="ARBA" id="ARBA00001946"/>
    </source>
</evidence>
<evidence type="ECO:0000256" key="10">
    <source>
        <dbReference type="ARBA" id="ARBA00023204"/>
    </source>
</evidence>
<dbReference type="OrthoDB" id="31113at2759"/>
<dbReference type="SMART" id="SM00484">
    <property type="entry name" value="XPGI"/>
    <property type="match status" value="1"/>
</dbReference>
<evidence type="ECO:0000256" key="5">
    <source>
        <dbReference type="ARBA" id="ARBA00022723"/>
    </source>
</evidence>
<dbReference type="PRINTS" id="PR00066">
    <property type="entry name" value="XRODRMPGMNTG"/>
</dbReference>
<evidence type="ECO:0000256" key="7">
    <source>
        <dbReference type="ARBA" id="ARBA00022763"/>
    </source>
</evidence>
<protein>
    <submittedName>
        <fullName evidence="17">PIN domain-like protein</fullName>
    </submittedName>
</protein>
<keyword evidence="10" id="KW-0234">DNA repair</keyword>
<evidence type="ECO:0000256" key="12">
    <source>
        <dbReference type="ARBA" id="ARBA00038112"/>
    </source>
</evidence>
<feature type="compositionally biased region" description="Basic and acidic residues" evidence="14">
    <location>
        <begin position="165"/>
        <end position="174"/>
    </location>
</feature>
<dbReference type="InterPro" id="IPR001044">
    <property type="entry name" value="XPG/Rad2_eukaryotes"/>
</dbReference>
<feature type="region of interest" description="Disordered" evidence="14">
    <location>
        <begin position="158"/>
        <end position="192"/>
    </location>
</feature>
<evidence type="ECO:0000256" key="6">
    <source>
        <dbReference type="ARBA" id="ARBA00022759"/>
    </source>
</evidence>
<evidence type="ECO:0000256" key="9">
    <source>
        <dbReference type="ARBA" id="ARBA00022842"/>
    </source>
</evidence>